<organism evidence="1 2">
    <name type="scientific">Sulfuracidifex tepidarius</name>
    <dbReference type="NCBI Taxonomy" id="1294262"/>
    <lineage>
        <taxon>Archaea</taxon>
        <taxon>Thermoproteota</taxon>
        <taxon>Thermoprotei</taxon>
        <taxon>Sulfolobales</taxon>
        <taxon>Sulfolobaceae</taxon>
        <taxon>Sulfuracidifex</taxon>
    </lineage>
</organism>
<name>A0A510DXS5_9CREN</name>
<dbReference type="GeneID" id="41716073"/>
<dbReference type="EMBL" id="AP018929">
    <property type="protein sequence ID" value="BBG25014.1"/>
    <property type="molecule type" value="Genomic_DNA"/>
</dbReference>
<protein>
    <submittedName>
        <fullName evidence="1">Uncharacterized protein</fullName>
    </submittedName>
</protein>
<dbReference type="KEGG" id="step:IC006_2348"/>
<reference evidence="1 2" key="1">
    <citation type="journal article" date="2020" name="Int. J. Syst. Evol. Microbiol.">
        <title>Sulfuracidifex tepidarius gen. nov., sp. nov. and transfer of Sulfolobus metallicus Huber and Stetter 1992 to the genus Sulfuracidifex as Sulfuracidifex metallicus comb. nov.</title>
        <authorList>
            <person name="Itoh T."/>
            <person name="Miura T."/>
            <person name="Sakai H.D."/>
            <person name="Kato S."/>
            <person name="Ohkuma M."/>
            <person name="Takashina T."/>
        </authorList>
    </citation>
    <scope>NUCLEOTIDE SEQUENCE [LARGE SCALE GENOMIC DNA]</scope>
    <source>
        <strain evidence="1 2">IC-006</strain>
    </source>
</reference>
<gene>
    <name evidence="1" type="ORF">IC006_2348</name>
</gene>
<dbReference type="RefSeq" id="WP_054846606.1">
    <property type="nucleotide sequence ID" value="NZ_AP018929.1"/>
</dbReference>
<dbReference type="OrthoDB" id="377453at2157"/>
<dbReference type="STRING" id="1294262.GCA_001316085_02666"/>
<proteinExistence type="predicted"/>
<dbReference type="Proteomes" id="UP000322983">
    <property type="component" value="Chromosome"/>
</dbReference>
<evidence type="ECO:0000313" key="2">
    <source>
        <dbReference type="Proteomes" id="UP000322983"/>
    </source>
</evidence>
<sequence length="229" mass="27445">MVEECTIVTTREGYTVDSCTGEVIDFEAYDSVDYSGLEYYEKVSSSVRKREEKEIRDMKKIVLNYLLSIMTEEEKNEFYRILNQIERHGRKADSALYLAIYEHILSREGKQVKRDYLKFIRSRGIGRYAIRQRKKLLRQMLREDPVIQYIKYEYSGDKEEDLKVYELLKKHNLAYDNAKKRKQILLRYLTDKKLLNELLEKEKIEEIGNTILLLNIRDFESFSFSQFPV</sequence>
<dbReference type="AlphaFoldDB" id="A0A510DXS5"/>
<evidence type="ECO:0000313" key="1">
    <source>
        <dbReference type="EMBL" id="BBG25014.1"/>
    </source>
</evidence>
<accession>A0A510DXS5</accession>
<keyword evidence="2" id="KW-1185">Reference proteome</keyword>